<evidence type="ECO:0000256" key="7">
    <source>
        <dbReference type="ARBA" id="ARBA00022697"/>
    </source>
</evidence>
<proteinExistence type="inferred from homology"/>
<dbReference type="UniPathway" id="UPA00050">
    <property type="reaction ID" value="UER00064"/>
</dbReference>
<dbReference type="SUPFAM" id="SSF55060">
    <property type="entry name" value="GHMP Kinase, C-terminal domain"/>
    <property type="match status" value="1"/>
</dbReference>
<protein>
    <recommendedName>
        <fullName evidence="4">Homoserine kinase</fullName>
        <ecNumber evidence="3">2.7.1.39</ecNumber>
    </recommendedName>
</protein>
<evidence type="ECO:0000256" key="6">
    <source>
        <dbReference type="ARBA" id="ARBA00022679"/>
    </source>
</evidence>
<dbReference type="EC" id="2.7.1.39" evidence="3"/>
<dbReference type="PANTHER" id="PTHR20861:SF1">
    <property type="entry name" value="HOMOSERINE KINASE"/>
    <property type="match status" value="1"/>
</dbReference>
<gene>
    <name evidence="13" type="ORF">METZ01_LOCUS116570</name>
</gene>
<dbReference type="Gene3D" id="3.30.70.890">
    <property type="entry name" value="GHMP kinase, C-terminal domain"/>
    <property type="match status" value="1"/>
</dbReference>
<reference evidence="13" key="1">
    <citation type="submission" date="2018-05" db="EMBL/GenBank/DDBJ databases">
        <authorList>
            <person name="Lanie J.A."/>
            <person name="Ng W.-L."/>
            <person name="Kazmierczak K.M."/>
            <person name="Andrzejewski T.M."/>
            <person name="Davidsen T.M."/>
            <person name="Wayne K.J."/>
            <person name="Tettelin H."/>
            <person name="Glass J.I."/>
            <person name="Rusch D."/>
            <person name="Podicherti R."/>
            <person name="Tsui H.-C.T."/>
            <person name="Winkler M.E."/>
        </authorList>
    </citation>
    <scope>NUCLEOTIDE SEQUENCE</scope>
</reference>
<evidence type="ECO:0000259" key="11">
    <source>
        <dbReference type="Pfam" id="PF00288"/>
    </source>
</evidence>
<evidence type="ECO:0000256" key="9">
    <source>
        <dbReference type="ARBA" id="ARBA00022777"/>
    </source>
</evidence>
<dbReference type="InterPro" id="IPR006204">
    <property type="entry name" value="GHMP_kinase_N_dom"/>
</dbReference>
<keyword evidence="10" id="KW-0067">ATP-binding</keyword>
<evidence type="ECO:0000313" key="13">
    <source>
        <dbReference type="EMBL" id="SVA63716.1"/>
    </source>
</evidence>
<name>A0A381XG40_9ZZZZ</name>
<comment type="pathway">
    <text evidence="1">Amino-acid biosynthesis; L-threonine biosynthesis; L-threonine from L-aspartate: step 4/5.</text>
</comment>
<dbReference type="Pfam" id="PF08544">
    <property type="entry name" value="GHMP_kinases_C"/>
    <property type="match status" value="1"/>
</dbReference>
<dbReference type="Gene3D" id="3.30.230.10">
    <property type="match status" value="1"/>
</dbReference>
<evidence type="ECO:0000256" key="10">
    <source>
        <dbReference type="ARBA" id="ARBA00022840"/>
    </source>
</evidence>
<dbReference type="Pfam" id="PF00288">
    <property type="entry name" value="GHMP_kinases_N"/>
    <property type="match status" value="1"/>
</dbReference>
<dbReference type="PROSITE" id="PS00627">
    <property type="entry name" value="GHMP_KINASES_ATP"/>
    <property type="match status" value="1"/>
</dbReference>
<dbReference type="SUPFAM" id="SSF54211">
    <property type="entry name" value="Ribosomal protein S5 domain 2-like"/>
    <property type="match status" value="1"/>
</dbReference>
<sequence length="301" mass="31857">MSFQEFIVRVPATTANLGPAFDCVGMALGLWNDVVIKSSDSFGLTVEGSGMEGLPKDKTNLVAKAFFRVFNEIGVEAPTVSIQCSNRIPIARGLGSSAAAIVAGLKAANHLSHCHFSTSELLDLAVKIEGHPDNVSSALLGGVQIAITDGNKITTSSVNIPEGLRVVLFIPSFTISTEKARSILPSNISRDDAIFNVGRTALLVNALASGRLEDLSLATEDRMHQPYRKPLFPAAKVIMQEALLAEALGAFLSGSGPTIVVLVKEHEMSVVYRIAEAARKANIPGDTRILDITSVGAHILS</sequence>
<dbReference type="EMBL" id="UINC01015058">
    <property type="protein sequence ID" value="SVA63716.1"/>
    <property type="molecule type" value="Genomic_DNA"/>
</dbReference>
<dbReference type="InterPro" id="IPR000870">
    <property type="entry name" value="Homoserine_kinase"/>
</dbReference>
<dbReference type="InterPro" id="IPR014721">
    <property type="entry name" value="Ribsml_uS5_D2-typ_fold_subgr"/>
</dbReference>
<evidence type="ECO:0000256" key="5">
    <source>
        <dbReference type="ARBA" id="ARBA00022605"/>
    </source>
</evidence>
<dbReference type="PANTHER" id="PTHR20861">
    <property type="entry name" value="HOMOSERINE/4-DIPHOSPHOCYTIDYL-2-C-METHYL-D-ERYTHRITOL KINASE"/>
    <property type="match status" value="1"/>
</dbReference>
<feature type="domain" description="GHMP kinase N-terminal" evidence="11">
    <location>
        <begin position="60"/>
        <end position="142"/>
    </location>
</feature>
<dbReference type="InterPro" id="IPR006203">
    <property type="entry name" value="GHMP_knse_ATP-bd_CS"/>
</dbReference>
<keyword evidence="8" id="KW-0547">Nucleotide-binding</keyword>
<dbReference type="GO" id="GO:0005524">
    <property type="term" value="F:ATP binding"/>
    <property type="evidence" value="ECO:0007669"/>
    <property type="project" value="UniProtKB-KW"/>
</dbReference>
<accession>A0A381XG40</accession>
<evidence type="ECO:0000256" key="1">
    <source>
        <dbReference type="ARBA" id="ARBA00005015"/>
    </source>
</evidence>
<keyword evidence="5" id="KW-0028">Amino-acid biosynthesis</keyword>
<keyword evidence="6" id="KW-0808">Transferase</keyword>
<evidence type="ECO:0000256" key="2">
    <source>
        <dbReference type="ARBA" id="ARBA00007370"/>
    </source>
</evidence>
<evidence type="ECO:0000256" key="3">
    <source>
        <dbReference type="ARBA" id="ARBA00012078"/>
    </source>
</evidence>
<feature type="domain" description="GHMP kinase C-terminal" evidence="12">
    <location>
        <begin position="206"/>
        <end position="271"/>
    </location>
</feature>
<dbReference type="InterPro" id="IPR020568">
    <property type="entry name" value="Ribosomal_Su5_D2-typ_SF"/>
</dbReference>
<dbReference type="GO" id="GO:0009088">
    <property type="term" value="P:threonine biosynthetic process"/>
    <property type="evidence" value="ECO:0007669"/>
    <property type="project" value="UniProtKB-UniPathway"/>
</dbReference>
<dbReference type="HAMAP" id="MF_00384">
    <property type="entry name" value="Homoser_kinase"/>
    <property type="match status" value="1"/>
</dbReference>
<dbReference type="NCBIfam" id="TIGR00191">
    <property type="entry name" value="thrB"/>
    <property type="match status" value="1"/>
</dbReference>
<dbReference type="PRINTS" id="PR00958">
    <property type="entry name" value="HOMSERKINASE"/>
</dbReference>
<dbReference type="PIRSF" id="PIRSF000676">
    <property type="entry name" value="Homoser_kin"/>
    <property type="match status" value="1"/>
</dbReference>
<keyword evidence="7" id="KW-0791">Threonine biosynthesis</keyword>
<organism evidence="13">
    <name type="scientific">marine metagenome</name>
    <dbReference type="NCBI Taxonomy" id="408172"/>
    <lineage>
        <taxon>unclassified sequences</taxon>
        <taxon>metagenomes</taxon>
        <taxon>ecological metagenomes</taxon>
    </lineage>
</organism>
<dbReference type="InterPro" id="IPR036554">
    <property type="entry name" value="GHMP_kinase_C_sf"/>
</dbReference>
<evidence type="ECO:0000256" key="8">
    <source>
        <dbReference type="ARBA" id="ARBA00022741"/>
    </source>
</evidence>
<evidence type="ECO:0000259" key="12">
    <source>
        <dbReference type="Pfam" id="PF08544"/>
    </source>
</evidence>
<evidence type="ECO:0000256" key="4">
    <source>
        <dbReference type="ARBA" id="ARBA00017858"/>
    </source>
</evidence>
<dbReference type="InterPro" id="IPR013750">
    <property type="entry name" value="GHMP_kinase_C_dom"/>
</dbReference>
<comment type="similarity">
    <text evidence="2">Belongs to the GHMP kinase family. Homoserine kinase subfamily.</text>
</comment>
<dbReference type="GO" id="GO:0004413">
    <property type="term" value="F:homoserine kinase activity"/>
    <property type="evidence" value="ECO:0007669"/>
    <property type="project" value="UniProtKB-EC"/>
</dbReference>
<dbReference type="AlphaFoldDB" id="A0A381XG40"/>
<keyword evidence="9" id="KW-0418">Kinase</keyword>